<proteinExistence type="predicted"/>
<name>A0ABV0S5M3_9TELE</name>
<dbReference type="Proteomes" id="UP001434883">
    <property type="component" value="Unassembled WGS sequence"/>
</dbReference>
<evidence type="ECO:0000313" key="1">
    <source>
        <dbReference type="EMBL" id="MEQ2215814.1"/>
    </source>
</evidence>
<organism evidence="1 2">
    <name type="scientific">Xenoophorus captivus</name>
    <dbReference type="NCBI Taxonomy" id="1517983"/>
    <lineage>
        <taxon>Eukaryota</taxon>
        <taxon>Metazoa</taxon>
        <taxon>Chordata</taxon>
        <taxon>Craniata</taxon>
        <taxon>Vertebrata</taxon>
        <taxon>Euteleostomi</taxon>
        <taxon>Actinopterygii</taxon>
        <taxon>Neopterygii</taxon>
        <taxon>Teleostei</taxon>
        <taxon>Neoteleostei</taxon>
        <taxon>Acanthomorphata</taxon>
        <taxon>Ovalentaria</taxon>
        <taxon>Atherinomorphae</taxon>
        <taxon>Cyprinodontiformes</taxon>
        <taxon>Goodeidae</taxon>
        <taxon>Xenoophorus</taxon>
    </lineage>
</organism>
<reference evidence="1 2" key="1">
    <citation type="submission" date="2021-06" db="EMBL/GenBank/DDBJ databases">
        <authorList>
            <person name="Palmer J.M."/>
        </authorList>
    </citation>
    <scope>NUCLEOTIDE SEQUENCE [LARGE SCALE GENOMIC DNA]</scope>
    <source>
        <strain evidence="1 2">XC_2019</strain>
        <tissue evidence="1">Muscle</tissue>
    </source>
</reference>
<comment type="caution">
    <text evidence="1">The sequence shown here is derived from an EMBL/GenBank/DDBJ whole genome shotgun (WGS) entry which is preliminary data.</text>
</comment>
<accession>A0ABV0S5M3</accession>
<evidence type="ECO:0008006" key="3">
    <source>
        <dbReference type="Google" id="ProtNLM"/>
    </source>
</evidence>
<protein>
    <recommendedName>
        <fullName evidence="3">Beta-defensin</fullName>
    </recommendedName>
</protein>
<gene>
    <name evidence="1" type="ORF">XENOCAPTIV_006304</name>
</gene>
<feature type="non-terminal residue" evidence="1">
    <location>
        <position position="1"/>
    </location>
</feature>
<dbReference type="EMBL" id="JAHRIN010068915">
    <property type="protein sequence ID" value="MEQ2215814.1"/>
    <property type="molecule type" value="Genomic_DNA"/>
</dbReference>
<sequence length="64" mass="7262">LLIQGFLSLLSGSLHSRLRDMPMSSCCCRGEFWGFCVRFVVVKPPVFCCVYLVSCRFYVMMNAG</sequence>
<evidence type="ECO:0000313" key="2">
    <source>
        <dbReference type="Proteomes" id="UP001434883"/>
    </source>
</evidence>
<keyword evidence="2" id="KW-1185">Reference proteome</keyword>